<keyword evidence="10" id="KW-1133">Transmembrane helix</keyword>
<comment type="catalytic activity">
    <reaction evidence="14">
        <text>L-threonyl-[protein] + ATP = O-phospho-L-threonyl-[protein] + ADP + H(+)</text>
        <dbReference type="Rhea" id="RHEA:46608"/>
        <dbReference type="Rhea" id="RHEA-COMP:11060"/>
        <dbReference type="Rhea" id="RHEA-COMP:11605"/>
        <dbReference type="ChEBI" id="CHEBI:15378"/>
        <dbReference type="ChEBI" id="CHEBI:30013"/>
        <dbReference type="ChEBI" id="CHEBI:30616"/>
        <dbReference type="ChEBI" id="CHEBI:61977"/>
        <dbReference type="ChEBI" id="CHEBI:456216"/>
        <dbReference type="EC" id="2.7.11.1"/>
    </reaction>
</comment>
<dbReference type="FunCoup" id="A0A200QQN7">
    <property type="interactions" value="576"/>
</dbReference>
<feature type="compositionally biased region" description="Polar residues" evidence="18">
    <location>
        <begin position="1253"/>
        <end position="1266"/>
    </location>
</feature>
<keyword evidence="4" id="KW-0808">Transferase</keyword>
<keyword evidence="12" id="KW-1015">Disulfide bond</keyword>
<evidence type="ECO:0000256" key="9">
    <source>
        <dbReference type="ARBA" id="ARBA00022840"/>
    </source>
</evidence>
<gene>
    <name evidence="24" type="ORF">BVC80_1375g4</name>
</gene>
<keyword evidence="25" id="KW-1185">Reference proteome</keyword>
<dbReference type="Gene3D" id="1.10.510.10">
    <property type="entry name" value="Transferase(Phosphotransferase) domain 1"/>
    <property type="match status" value="1"/>
</dbReference>
<dbReference type="PROSITE" id="PS50026">
    <property type="entry name" value="EGF_3"/>
    <property type="match status" value="1"/>
</dbReference>
<comment type="caution">
    <text evidence="24">The sequence shown here is derived from an EMBL/GenBank/DDBJ whole genome shotgun (WGS) entry which is preliminary data.</text>
</comment>
<dbReference type="InterPro" id="IPR000858">
    <property type="entry name" value="S_locus_glycoprot_dom"/>
</dbReference>
<evidence type="ECO:0000313" key="25">
    <source>
        <dbReference type="Proteomes" id="UP000195402"/>
    </source>
</evidence>
<evidence type="ECO:0000256" key="11">
    <source>
        <dbReference type="ARBA" id="ARBA00023136"/>
    </source>
</evidence>
<dbReference type="Pfam" id="PF11883">
    <property type="entry name" value="DUF3403"/>
    <property type="match status" value="1"/>
</dbReference>
<evidence type="ECO:0000256" key="17">
    <source>
        <dbReference type="PROSITE-ProRule" id="PRU10141"/>
    </source>
</evidence>
<dbReference type="CDD" id="cd00054">
    <property type="entry name" value="EGF_CA"/>
    <property type="match status" value="2"/>
</dbReference>
<evidence type="ECO:0000256" key="18">
    <source>
        <dbReference type="SAM" id="MobiDB-lite"/>
    </source>
</evidence>
<proteinExistence type="predicted"/>
<dbReference type="SMART" id="SM00181">
    <property type="entry name" value="EGF"/>
    <property type="match status" value="2"/>
</dbReference>
<dbReference type="CDD" id="cd01098">
    <property type="entry name" value="PAN_AP_plant"/>
    <property type="match status" value="2"/>
</dbReference>
<dbReference type="PROSITE" id="PS00108">
    <property type="entry name" value="PROTEIN_KINASE_ST"/>
    <property type="match status" value="1"/>
</dbReference>
<dbReference type="InterPro" id="IPR001245">
    <property type="entry name" value="Ser-Thr/Tyr_kinase_cat_dom"/>
</dbReference>
<keyword evidence="7 17" id="KW-0547">Nucleotide-binding</keyword>
<dbReference type="PROSITE" id="PS51257">
    <property type="entry name" value="PROKAR_LIPOPROTEIN"/>
    <property type="match status" value="1"/>
</dbReference>
<evidence type="ECO:0000256" key="8">
    <source>
        <dbReference type="ARBA" id="ARBA00022777"/>
    </source>
</evidence>
<dbReference type="InterPro" id="IPR017441">
    <property type="entry name" value="Protein_kinase_ATP_BS"/>
</dbReference>
<feature type="binding site" evidence="17">
    <location>
        <position position="975"/>
    </location>
    <ligand>
        <name>ATP</name>
        <dbReference type="ChEBI" id="CHEBI:30616"/>
    </ligand>
</feature>
<reference evidence="24 25" key="1">
    <citation type="journal article" date="2017" name="Mol. Plant">
        <title>The Genome of Medicinal Plant Macleaya cordata Provides New Insights into Benzylisoquinoline Alkaloids Metabolism.</title>
        <authorList>
            <person name="Liu X."/>
            <person name="Liu Y."/>
            <person name="Huang P."/>
            <person name="Ma Y."/>
            <person name="Qing Z."/>
            <person name="Tang Q."/>
            <person name="Cao H."/>
            <person name="Cheng P."/>
            <person name="Zheng Y."/>
            <person name="Yuan Z."/>
            <person name="Zhou Y."/>
            <person name="Liu J."/>
            <person name="Tang Z."/>
            <person name="Zhuo Y."/>
            <person name="Zhang Y."/>
            <person name="Yu L."/>
            <person name="Huang J."/>
            <person name="Yang P."/>
            <person name="Peng Q."/>
            <person name="Zhang J."/>
            <person name="Jiang W."/>
            <person name="Zhang Z."/>
            <person name="Lin K."/>
            <person name="Ro D.K."/>
            <person name="Chen X."/>
            <person name="Xiong X."/>
            <person name="Shang Y."/>
            <person name="Huang S."/>
            <person name="Zeng J."/>
        </authorList>
    </citation>
    <scope>NUCLEOTIDE SEQUENCE [LARGE SCALE GENOMIC DNA]</scope>
    <source>
        <strain evidence="25">cv. BLH2017</strain>
        <tissue evidence="24">Root</tissue>
    </source>
</reference>
<dbReference type="FunFam" id="3.30.200.20:FF:000195">
    <property type="entry name" value="G-type lectin S-receptor-like serine/threonine-protein kinase"/>
    <property type="match status" value="1"/>
</dbReference>
<dbReference type="PROSITE" id="PS00107">
    <property type="entry name" value="PROTEIN_KINASE_ATP"/>
    <property type="match status" value="1"/>
</dbReference>
<dbReference type="AlphaFoldDB" id="A0A200QQN7"/>
<evidence type="ECO:0000256" key="6">
    <source>
        <dbReference type="ARBA" id="ARBA00022729"/>
    </source>
</evidence>
<dbReference type="SUPFAM" id="SSF56112">
    <property type="entry name" value="Protein kinase-like (PK-like)"/>
    <property type="match status" value="1"/>
</dbReference>
<evidence type="ECO:0000256" key="19">
    <source>
        <dbReference type="SAM" id="SignalP"/>
    </source>
</evidence>
<keyword evidence="5" id="KW-0812">Transmembrane</keyword>
<dbReference type="FunFam" id="2.90.10.10:FF:000001">
    <property type="entry name" value="G-type lectin S-receptor-like serine/threonine-protein kinase"/>
    <property type="match status" value="2"/>
</dbReference>
<dbReference type="SMART" id="SM00108">
    <property type="entry name" value="B_lectin"/>
    <property type="match status" value="2"/>
</dbReference>
<dbReference type="InterPro" id="IPR003609">
    <property type="entry name" value="Pan_app"/>
</dbReference>
<evidence type="ECO:0000256" key="4">
    <source>
        <dbReference type="ARBA" id="ARBA00022679"/>
    </source>
</evidence>
<evidence type="ECO:0000256" key="12">
    <source>
        <dbReference type="ARBA" id="ARBA00023157"/>
    </source>
</evidence>
<evidence type="ECO:0000259" key="21">
    <source>
        <dbReference type="PROSITE" id="PS50026"/>
    </source>
</evidence>
<dbReference type="Gene3D" id="2.90.10.10">
    <property type="entry name" value="Bulb-type lectin domain"/>
    <property type="match status" value="2"/>
</dbReference>
<feature type="domain" description="Bulb-type lectin" evidence="22">
    <location>
        <begin position="469"/>
        <end position="591"/>
    </location>
</feature>
<dbReference type="PROSITE" id="PS50011">
    <property type="entry name" value="PROTEIN_KINASE_DOM"/>
    <property type="match status" value="1"/>
</dbReference>
<dbReference type="InterPro" id="IPR011009">
    <property type="entry name" value="Kinase-like_dom_sf"/>
</dbReference>
<dbReference type="GO" id="GO:0005524">
    <property type="term" value="F:ATP binding"/>
    <property type="evidence" value="ECO:0007669"/>
    <property type="project" value="UniProtKB-UniRule"/>
</dbReference>
<sequence length="1266" mass="142420">MISTSRMDKAPLPFLLFSLILLLSCTAIDGNTITPTQFIRDPQTLTSSGEIYKLGFFSPANSTNRYVGIWYNKVSVQTIVWVANRDNPLKDFSGVLRIAKDGNLVLLDGGGIVLWTTNVSNIPVNNSIAELLDSGNFVLQQVSDKRILWQSFEEPMDTFLPTMKVGANIRTGKTIVITSWKAESNPSTGNFFSGLELIGTPQIVIWNGSQRHWRSGPWNNRIFIGVSTMYSVYLDGFYIIRDALEDAVYMTFNYFNQSSFTRYVLDHSGELFGERWDEGGNGWYRFFSTRDNDDCDAYGKCGPFGTCNILDSPICSCLRGFKPKSEDEWSKGNWSGGCVRKTELQCERNRNSTISISNAGEKEDGFLKLEMMKVPDFAYWTAPKSVKECGQECLKNCSCLAYSYDNGVGCMIWGQTLVDIQKFSKGAGVDLHIRVAHSELVMNKALLPFSLFSLTLLLSLYKHCSAIDNTTVTLTQYITDPKTVTSSGEKFKLGFFSPGNSTNRYVGIWSNKVPGQTIVWVANRNNPLKDSSGVLRIANNGNLVVLDGRGVVLWTTNVSNIASSNSTAELLDSGNLVLRQVSDQRVLWQSFEDPTDTFLPTMMIGANRRTGKTRQLTSWNSKSDPSTGIFTAGIELTNIPQAVIWNNGSQRHWRSGPWNNRIFIGIPTLYSVYLDGFYIDRDALEDTVYMTFNYFNRSSFSRYVLNHRGELIGQRWDEGGNGWYQFWSTKDNDECDVYSKCGPYGSCNILDSPICSCLRGFTPKSDDEWSEGNWSGGCVRKTELQCQKNKNSTSSSGSNEAEKPDGFLKLENMKVPDFAYWKPPKDVKECEQECLKNCSCLAYSYDSGVGCMIWGRTLVDIQKFSKAVVDLHIRVAHSELGMLELIFILKFLWIAFSQDSCKKEMEISLFNIDNNVYEESSDSNMLGDNPDLKIFKFEQLAVATNHFGGASKLGEGGFGSVYKGKFTDGQEIAVKRLSKGSGQGLEEFKNEVLVISKLQHRNLVRLFGCCVEGEEKMLIYEYMPNKSLDAFLFDSTKRALLDWNKRFQIIEGISRGILYLHRDSRLRVIHRDLKASNILLDEELNPKISDFGMARIFGGNEMQANTKRVVGTYGYMSPEYAMEGRFSEKSDVFSFGVLLLEIVSGRRNSSFYHHELSLSLLGYAWQLWSENKTKSLIDPMLLSKPFFELEILRCIHVGLLCVQEFAKDRPTISITLSMLTSEITTLPTPKQPAFVVKGVSSDSNSSQKRHKSGSVNNVTITNLESR</sequence>
<feature type="region of interest" description="Disordered" evidence="18">
    <location>
        <begin position="1237"/>
        <end position="1266"/>
    </location>
</feature>
<dbReference type="Pfam" id="PF00954">
    <property type="entry name" value="S_locus_glycop"/>
    <property type="match status" value="2"/>
</dbReference>
<feature type="domain" description="Bulb-type lectin" evidence="22">
    <location>
        <begin position="30"/>
        <end position="152"/>
    </location>
</feature>
<dbReference type="GO" id="GO:0004674">
    <property type="term" value="F:protein serine/threonine kinase activity"/>
    <property type="evidence" value="ECO:0007669"/>
    <property type="project" value="UniProtKB-KW"/>
</dbReference>
<keyword evidence="9 17" id="KW-0067">ATP-binding</keyword>
<dbReference type="PANTHER" id="PTHR32444:SF198">
    <property type="entry name" value="BULB-TYPE LECTIN DOMAIN-CONTAINING PROTEIN"/>
    <property type="match status" value="1"/>
</dbReference>
<dbReference type="OrthoDB" id="1934880at2759"/>
<evidence type="ECO:0000256" key="15">
    <source>
        <dbReference type="ARBA" id="ARBA00048679"/>
    </source>
</evidence>
<feature type="domain" description="Protein kinase" evidence="20">
    <location>
        <begin position="947"/>
        <end position="1199"/>
    </location>
</feature>
<keyword evidence="6 19" id="KW-0732">Signal</keyword>
<keyword evidence="13" id="KW-0325">Glycoprotein</keyword>
<dbReference type="Pfam" id="PF07714">
    <property type="entry name" value="PK_Tyr_Ser-Thr"/>
    <property type="match status" value="1"/>
</dbReference>
<organism evidence="24 25">
    <name type="scientific">Macleaya cordata</name>
    <name type="common">Five-seeded plume-poppy</name>
    <name type="synonym">Bocconia cordata</name>
    <dbReference type="NCBI Taxonomy" id="56857"/>
    <lineage>
        <taxon>Eukaryota</taxon>
        <taxon>Viridiplantae</taxon>
        <taxon>Streptophyta</taxon>
        <taxon>Embryophyta</taxon>
        <taxon>Tracheophyta</taxon>
        <taxon>Spermatophyta</taxon>
        <taxon>Magnoliopsida</taxon>
        <taxon>Ranunculales</taxon>
        <taxon>Papaveraceae</taxon>
        <taxon>Papaveroideae</taxon>
        <taxon>Macleaya</taxon>
    </lineage>
</organism>
<dbReference type="STRING" id="56857.A0A200QQN7"/>
<dbReference type="PROSITE" id="PS50948">
    <property type="entry name" value="PAN"/>
    <property type="match status" value="2"/>
</dbReference>
<feature type="signal peptide" evidence="19">
    <location>
        <begin position="1"/>
        <end position="30"/>
    </location>
</feature>
<evidence type="ECO:0000256" key="10">
    <source>
        <dbReference type="ARBA" id="ARBA00022989"/>
    </source>
</evidence>
<comment type="catalytic activity">
    <reaction evidence="15">
        <text>L-seryl-[protein] + ATP = O-phospho-L-seryl-[protein] + ADP + H(+)</text>
        <dbReference type="Rhea" id="RHEA:17989"/>
        <dbReference type="Rhea" id="RHEA-COMP:9863"/>
        <dbReference type="Rhea" id="RHEA-COMP:11604"/>
        <dbReference type="ChEBI" id="CHEBI:15378"/>
        <dbReference type="ChEBI" id="CHEBI:29999"/>
        <dbReference type="ChEBI" id="CHEBI:30616"/>
        <dbReference type="ChEBI" id="CHEBI:83421"/>
        <dbReference type="ChEBI" id="CHEBI:456216"/>
        <dbReference type="EC" id="2.7.11.1"/>
    </reaction>
</comment>
<dbReference type="GO" id="GO:0048544">
    <property type="term" value="P:recognition of pollen"/>
    <property type="evidence" value="ECO:0007669"/>
    <property type="project" value="InterPro"/>
</dbReference>
<evidence type="ECO:0000259" key="20">
    <source>
        <dbReference type="PROSITE" id="PS50011"/>
    </source>
</evidence>
<dbReference type="CDD" id="cd14066">
    <property type="entry name" value="STKc_IRAK"/>
    <property type="match status" value="1"/>
</dbReference>
<evidence type="ECO:0000259" key="23">
    <source>
        <dbReference type="PROSITE" id="PS50948"/>
    </source>
</evidence>
<dbReference type="InParanoid" id="A0A200QQN7"/>
<dbReference type="InterPro" id="IPR008271">
    <property type="entry name" value="Ser/Thr_kinase_AS"/>
</dbReference>
<evidence type="ECO:0000313" key="24">
    <source>
        <dbReference type="EMBL" id="OVA12778.1"/>
    </source>
</evidence>
<evidence type="ECO:0000256" key="13">
    <source>
        <dbReference type="ARBA" id="ARBA00023180"/>
    </source>
</evidence>
<keyword evidence="16" id="KW-0245">EGF-like domain</keyword>
<feature type="domain" description="EGF-like" evidence="21">
    <location>
        <begin position="731"/>
        <end position="767"/>
    </location>
</feature>
<dbReference type="OMA" id="ANENDCA"/>
<dbReference type="FunFam" id="1.10.510.10:FF:000467">
    <property type="entry name" value="Liguleless narrow1"/>
    <property type="match status" value="1"/>
</dbReference>
<comment type="subcellular location">
    <subcellularLocation>
        <location evidence="1">Membrane</location>
        <topology evidence="1">Single-pass membrane protein</topology>
    </subcellularLocation>
</comment>
<comment type="caution">
    <text evidence="16">Lacks conserved residue(s) required for the propagation of feature annotation.</text>
</comment>
<dbReference type="EC" id="2.7.11.1" evidence="2"/>
<evidence type="ECO:0000256" key="2">
    <source>
        <dbReference type="ARBA" id="ARBA00012513"/>
    </source>
</evidence>
<feature type="domain" description="Apple" evidence="23">
    <location>
        <begin position="786"/>
        <end position="876"/>
    </location>
</feature>
<feature type="chain" id="PRO_5012306879" description="non-specific serine/threonine protein kinase" evidence="19">
    <location>
        <begin position="31"/>
        <end position="1266"/>
    </location>
</feature>
<keyword evidence="3" id="KW-0723">Serine/threonine-protein kinase</keyword>
<dbReference type="Pfam" id="PF01453">
    <property type="entry name" value="B_lectin"/>
    <property type="match status" value="2"/>
</dbReference>
<dbReference type="Pfam" id="PF08276">
    <property type="entry name" value="PAN_2"/>
    <property type="match status" value="2"/>
</dbReference>
<name>A0A200QQN7_MACCD</name>
<dbReference type="PROSITE" id="PS50927">
    <property type="entry name" value="BULB_LECTIN"/>
    <property type="match status" value="2"/>
</dbReference>
<evidence type="ECO:0000259" key="22">
    <source>
        <dbReference type="PROSITE" id="PS50927"/>
    </source>
</evidence>
<protein>
    <recommendedName>
        <fullName evidence="2">non-specific serine/threonine protein kinase</fullName>
        <ecNumber evidence="2">2.7.11.1</ecNumber>
    </recommendedName>
</protein>
<evidence type="ECO:0000256" key="14">
    <source>
        <dbReference type="ARBA" id="ARBA00047899"/>
    </source>
</evidence>
<evidence type="ECO:0000256" key="5">
    <source>
        <dbReference type="ARBA" id="ARBA00022692"/>
    </source>
</evidence>
<feature type="domain" description="Apple" evidence="23">
    <location>
        <begin position="346"/>
        <end position="436"/>
    </location>
</feature>
<dbReference type="CDD" id="cd00028">
    <property type="entry name" value="B_lectin"/>
    <property type="match status" value="2"/>
</dbReference>
<dbReference type="InterPro" id="IPR001480">
    <property type="entry name" value="Bulb-type_lectin_dom"/>
</dbReference>
<evidence type="ECO:0000256" key="1">
    <source>
        <dbReference type="ARBA" id="ARBA00004167"/>
    </source>
</evidence>
<dbReference type="SUPFAM" id="SSF51110">
    <property type="entry name" value="alpha-D-mannose-specific plant lectins"/>
    <property type="match status" value="2"/>
</dbReference>
<evidence type="ECO:0000256" key="7">
    <source>
        <dbReference type="ARBA" id="ARBA00022741"/>
    </source>
</evidence>
<accession>A0A200QQN7</accession>
<dbReference type="InterPro" id="IPR021820">
    <property type="entry name" value="S-locus_recpt_kinase_C"/>
</dbReference>
<evidence type="ECO:0000256" key="16">
    <source>
        <dbReference type="PROSITE-ProRule" id="PRU00076"/>
    </source>
</evidence>
<keyword evidence="8 24" id="KW-0418">Kinase</keyword>
<dbReference type="SMART" id="SM00473">
    <property type="entry name" value="PAN_AP"/>
    <property type="match status" value="2"/>
</dbReference>
<dbReference type="Proteomes" id="UP000195402">
    <property type="component" value="Unassembled WGS sequence"/>
</dbReference>
<dbReference type="InterPro" id="IPR000719">
    <property type="entry name" value="Prot_kinase_dom"/>
</dbReference>
<keyword evidence="11" id="KW-0472">Membrane</keyword>
<dbReference type="PANTHER" id="PTHR32444">
    <property type="entry name" value="BULB-TYPE LECTIN DOMAIN-CONTAINING PROTEIN"/>
    <property type="match status" value="1"/>
</dbReference>
<evidence type="ECO:0000256" key="3">
    <source>
        <dbReference type="ARBA" id="ARBA00022527"/>
    </source>
</evidence>
<dbReference type="GO" id="GO:0016020">
    <property type="term" value="C:membrane"/>
    <property type="evidence" value="ECO:0007669"/>
    <property type="project" value="UniProtKB-SubCell"/>
</dbReference>
<dbReference type="EMBL" id="MVGT01001359">
    <property type="protein sequence ID" value="OVA12778.1"/>
    <property type="molecule type" value="Genomic_DNA"/>
</dbReference>
<dbReference type="Gene3D" id="3.30.200.20">
    <property type="entry name" value="Phosphorylase Kinase, domain 1"/>
    <property type="match status" value="1"/>
</dbReference>
<dbReference type="InterPro" id="IPR000742">
    <property type="entry name" value="EGF"/>
</dbReference>
<dbReference type="InterPro" id="IPR036426">
    <property type="entry name" value="Bulb-type_lectin_dom_sf"/>
</dbReference>
<dbReference type="SMART" id="SM00220">
    <property type="entry name" value="S_TKc"/>
    <property type="match status" value="1"/>
</dbReference>